<keyword evidence="3" id="KW-1185">Reference proteome</keyword>
<dbReference type="Proteomes" id="UP000294555">
    <property type="component" value="Unassembled WGS sequence"/>
</dbReference>
<feature type="region of interest" description="Disordered" evidence="1">
    <location>
        <begin position="35"/>
        <end position="127"/>
    </location>
</feature>
<organism evidence="2 3">
    <name type="scientific">Sodalis ligni</name>
    <dbReference type="NCBI Taxonomy" id="2697027"/>
    <lineage>
        <taxon>Bacteria</taxon>
        <taxon>Pseudomonadati</taxon>
        <taxon>Pseudomonadota</taxon>
        <taxon>Gammaproteobacteria</taxon>
        <taxon>Enterobacterales</taxon>
        <taxon>Bruguierivoracaceae</taxon>
        <taxon>Sodalis</taxon>
    </lineage>
</organism>
<gene>
    <name evidence="2" type="ORF">EZJ58_4368</name>
</gene>
<feature type="region of interest" description="Disordered" evidence="1">
    <location>
        <begin position="287"/>
        <end position="315"/>
    </location>
</feature>
<proteinExistence type="predicted"/>
<evidence type="ECO:0000313" key="3">
    <source>
        <dbReference type="Proteomes" id="UP000294555"/>
    </source>
</evidence>
<name>A0A4R1NN50_9GAMM</name>
<dbReference type="RefSeq" id="WP_132925302.1">
    <property type="nucleotide sequence ID" value="NZ_SJOI01000001.1"/>
</dbReference>
<reference evidence="2 3" key="1">
    <citation type="submission" date="2019-02" db="EMBL/GenBank/DDBJ databases">
        <title>Investigation of anaerobic lignin degradation for improved lignocellulosic biofuels.</title>
        <authorList>
            <person name="Deangelis K."/>
        </authorList>
    </citation>
    <scope>NUCLEOTIDE SEQUENCE [LARGE SCALE GENOMIC DNA]</scope>
    <source>
        <strain evidence="2 3">159R</strain>
    </source>
</reference>
<dbReference type="AlphaFoldDB" id="A0A4R1NN50"/>
<protein>
    <submittedName>
        <fullName evidence="2">Uncharacterized protein</fullName>
    </submittedName>
</protein>
<comment type="caution">
    <text evidence="2">The sequence shown here is derived from an EMBL/GenBank/DDBJ whole genome shotgun (WGS) entry which is preliminary data.</text>
</comment>
<evidence type="ECO:0000256" key="1">
    <source>
        <dbReference type="SAM" id="MobiDB-lite"/>
    </source>
</evidence>
<feature type="region of interest" description="Disordered" evidence="1">
    <location>
        <begin position="159"/>
        <end position="206"/>
    </location>
</feature>
<accession>A0A4R1NN50</accession>
<sequence>MEILTTSGHVYADSFSGQQTAVDIKQIVAGKGAFQFPASPSPAEKPVDWANAADNAAQPSLGQELSREDRVGRKKKQPGLDGEAGALVQGAIPLQESAAMGENKSASRLKNRHGAGQDIQGALVDREGRRRLTAAATGETPLPPAAKVAATGEALLPSAANAAEPRLADMPDTVADGAGEGEDNSSNGLASAGVPVNARPAGESMPAQLKTPDPLLNERHHIAQFAPETKSRDSERDGTLLYTFNNGKALASGALEVNQVKIAFQGSTVLTPSNRITQENLLANQSEARGYLVKPPSDREQQQRQRHDQEAGEDQ</sequence>
<evidence type="ECO:0000313" key="2">
    <source>
        <dbReference type="EMBL" id="TCL06136.1"/>
    </source>
</evidence>
<feature type="compositionally biased region" description="Basic and acidic residues" evidence="1">
    <location>
        <begin position="296"/>
        <end position="315"/>
    </location>
</feature>
<dbReference type="EMBL" id="SJOI01000001">
    <property type="protein sequence ID" value="TCL06136.1"/>
    <property type="molecule type" value="Genomic_DNA"/>
</dbReference>